<dbReference type="Gene3D" id="3.20.20.70">
    <property type="entry name" value="Aldolase class I"/>
    <property type="match status" value="1"/>
</dbReference>
<proteinExistence type="predicted"/>
<evidence type="ECO:0000313" key="4">
    <source>
        <dbReference type="Proteomes" id="UP000747542"/>
    </source>
</evidence>
<dbReference type="PANTHER" id="PTHR11082">
    <property type="entry name" value="TRNA-DIHYDROURIDINE SYNTHASE"/>
    <property type="match status" value="1"/>
</dbReference>
<sequence>MCPMVRYSKLAFRSLVRKYECDLCFTPMIISDCFIQSIRARHSDFTTCKEDALLVVQFSNYCDGVDLNCGCPQRWAMAGAHRPASSTNLTSWRYDTPDPHTVDFARQMEAAGRPSSLFREALRISEVTSVPGSYCRYQECTPDSSSC</sequence>
<dbReference type="SUPFAM" id="SSF51395">
    <property type="entry name" value="FMN-linked oxidoreductases"/>
    <property type="match status" value="1"/>
</dbReference>
<evidence type="ECO:0000313" key="2">
    <source>
        <dbReference type="EMBL" id="KAG7157502.1"/>
    </source>
</evidence>
<organism evidence="3 4">
    <name type="scientific">Homarus americanus</name>
    <name type="common">American lobster</name>
    <dbReference type="NCBI Taxonomy" id="6706"/>
    <lineage>
        <taxon>Eukaryota</taxon>
        <taxon>Metazoa</taxon>
        <taxon>Ecdysozoa</taxon>
        <taxon>Arthropoda</taxon>
        <taxon>Crustacea</taxon>
        <taxon>Multicrustacea</taxon>
        <taxon>Malacostraca</taxon>
        <taxon>Eumalacostraca</taxon>
        <taxon>Eucarida</taxon>
        <taxon>Decapoda</taxon>
        <taxon>Pleocyemata</taxon>
        <taxon>Astacidea</taxon>
        <taxon>Nephropoidea</taxon>
        <taxon>Nephropidae</taxon>
        <taxon>Homarus</taxon>
    </lineage>
</organism>
<dbReference type="Pfam" id="PF01207">
    <property type="entry name" value="Dus"/>
    <property type="match status" value="1"/>
</dbReference>
<dbReference type="AlphaFoldDB" id="A0A8J5KDS4"/>
<gene>
    <name evidence="3" type="primary">Dus4l-L3</name>
    <name evidence="2" type="synonym">Dus4l-L2</name>
    <name evidence="2" type="ORF">Hamer_G025705</name>
    <name evidence="3" type="ORF">Hamer_G026682</name>
</gene>
<dbReference type="PANTHER" id="PTHR11082:SF31">
    <property type="entry name" value="TRNA-DIHYDROURIDINE(20A_20B) SYNTHASE [NAD(P)+]-LIKE"/>
    <property type="match status" value="1"/>
</dbReference>
<dbReference type="GO" id="GO:0017150">
    <property type="term" value="F:tRNA dihydrouridine synthase activity"/>
    <property type="evidence" value="ECO:0007669"/>
    <property type="project" value="TreeGrafter"/>
</dbReference>
<dbReference type="Proteomes" id="UP000747542">
    <property type="component" value="Unassembled WGS sequence"/>
</dbReference>
<reference evidence="3" key="1">
    <citation type="journal article" date="2021" name="Sci. Adv.">
        <title>The American lobster genome reveals insights on longevity, neural, and immune adaptations.</title>
        <authorList>
            <person name="Polinski J.M."/>
            <person name="Zimin A.V."/>
            <person name="Clark K.F."/>
            <person name="Kohn A.B."/>
            <person name="Sadowski N."/>
            <person name="Timp W."/>
            <person name="Ptitsyn A."/>
            <person name="Khanna P."/>
            <person name="Romanova D.Y."/>
            <person name="Williams P."/>
            <person name="Greenwood S.J."/>
            <person name="Moroz L.L."/>
            <person name="Walt D.R."/>
            <person name="Bodnar A.G."/>
        </authorList>
    </citation>
    <scope>NUCLEOTIDE SEQUENCE</scope>
    <source>
        <strain evidence="3">GMGI-L3</strain>
    </source>
</reference>
<evidence type="ECO:0000259" key="1">
    <source>
        <dbReference type="Pfam" id="PF01207"/>
    </source>
</evidence>
<evidence type="ECO:0000313" key="3">
    <source>
        <dbReference type="EMBL" id="KAG7170564.1"/>
    </source>
</evidence>
<accession>A0A8J5KDS4</accession>
<keyword evidence="4" id="KW-1185">Reference proteome</keyword>
<dbReference type="EMBL" id="JAHLQT010037508">
    <property type="protein sequence ID" value="KAG7157502.1"/>
    <property type="molecule type" value="Genomic_DNA"/>
</dbReference>
<dbReference type="InterPro" id="IPR035587">
    <property type="entry name" value="DUS-like_FMN-bd"/>
</dbReference>
<comment type="caution">
    <text evidence="3">The sequence shown here is derived from an EMBL/GenBank/DDBJ whole genome shotgun (WGS) entry which is preliminary data.</text>
</comment>
<dbReference type="EMBL" id="JAHLQT010013874">
    <property type="protein sequence ID" value="KAG7170564.1"/>
    <property type="molecule type" value="Genomic_DNA"/>
</dbReference>
<feature type="domain" description="DUS-like FMN-binding" evidence="1">
    <location>
        <begin position="2"/>
        <end position="58"/>
    </location>
</feature>
<name>A0A8J5KDS4_HOMAM</name>
<protein>
    <submittedName>
        <fullName evidence="2">tRNA-dihydrouridine(20a/20b) synthase [NAD(P)+]-like 2</fullName>
    </submittedName>
    <submittedName>
        <fullName evidence="3">tRNA-dihydrouridine(20a/20b) synthase [NAD(P)+]-like 3</fullName>
    </submittedName>
</protein>
<dbReference type="InterPro" id="IPR013785">
    <property type="entry name" value="Aldolase_TIM"/>
</dbReference>